<dbReference type="Gene3D" id="1.10.10.10">
    <property type="entry name" value="Winged helix-like DNA-binding domain superfamily/Winged helix DNA-binding domain"/>
    <property type="match status" value="1"/>
</dbReference>
<evidence type="ECO:0000313" key="9">
    <source>
        <dbReference type="Proteomes" id="UP000316012"/>
    </source>
</evidence>
<evidence type="ECO:0000313" key="6">
    <source>
        <dbReference type="EMBL" id="KAB1950944.1"/>
    </source>
</evidence>
<evidence type="ECO:0000256" key="3">
    <source>
        <dbReference type="ARBA" id="ARBA00023163"/>
    </source>
</evidence>
<dbReference type="OMA" id="EPVEWVR"/>
<dbReference type="Gene3D" id="3.40.1410.10">
    <property type="entry name" value="Chorismate lyase-like"/>
    <property type="match status" value="1"/>
</dbReference>
<keyword evidence="9" id="KW-1185">Reference proteome</keyword>
<dbReference type="OrthoDB" id="9815017at2"/>
<dbReference type="Proteomes" id="UP000250668">
    <property type="component" value="Unassembled WGS sequence"/>
</dbReference>
<keyword evidence="2" id="KW-0238">DNA-binding</keyword>
<dbReference type="InterPro" id="IPR050679">
    <property type="entry name" value="Bact_HTH_transcr_reg"/>
</dbReference>
<evidence type="ECO:0000259" key="4">
    <source>
        <dbReference type="PROSITE" id="PS50949"/>
    </source>
</evidence>
<dbReference type="EMBL" id="BEXJ01000004">
    <property type="protein sequence ID" value="GBA97656.1"/>
    <property type="molecule type" value="Genomic_DNA"/>
</dbReference>
<dbReference type="SMART" id="SM00345">
    <property type="entry name" value="HTH_GNTR"/>
    <property type="match status" value="1"/>
</dbReference>
<dbReference type="InterPro" id="IPR036390">
    <property type="entry name" value="WH_DNA-bd_sf"/>
</dbReference>
<evidence type="ECO:0000256" key="2">
    <source>
        <dbReference type="ARBA" id="ARBA00023125"/>
    </source>
</evidence>
<dbReference type="PANTHER" id="PTHR44846">
    <property type="entry name" value="MANNOSYL-D-GLYCERATE TRANSPORT/METABOLISM SYSTEM REPRESSOR MNGR-RELATED"/>
    <property type="match status" value="1"/>
</dbReference>
<gene>
    <name evidence="5" type="primary">gntR</name>
    <name evidence="7" type="synonym">yvoA_3</name>
    <name evidence="6" type="ORF">F8244_00145</name>
    <name evidence="7" type="ORF">FIPPAONL_00497</name>
    <name evidence="5" type="ORF">LJCM1025_16490</name>
</gene>
<name>A0A133P475_LACGS</name>
<reference evidence="5 8" key="1">
    <citation type="journal article" date="2018" name="Int. J. Syst. Evol. Microbiol.">
        <title>Lactobacillus paragasseri sp. nov., a sister taxon of Lactobacillus gasseri, based on whole-genome sequence analyses.</title>
        <authorList>
            <person name="Tanizawa Y."/>
            <person name="Tada I."/>
            <person name="Kobayashi H."/>
            <person name="Endo A."/>
            <person name="Maeno S."/>
            <person name="Toyoda A."/>
            <person name="Arita M."/>
            <person name="Nakamura Y."/>
            <person name="Sakamoto M."/>
            <person name="Ohkuma M."/>
            <person name="Tohno M."/>
        </authorList>
    </citation>
    <scope>NUCLEOTIDE SEQUENCE [LARGE SCALE GENOMIC DNA]</scope>
    <source>
        <strain evidence="5 8">JCM 1025</strain>
    </source>
</reference>
<sequence>MQEPMYIKIHNQIKRDIENKKYKVGERIPAERQLALKFNVSRMTLRQAIKTLEDEGILERRLGSGTYVSSQKVQEKMSGIMSFTDITRANGQVPSSKLLSYRVTKPSLSEKEKLKIKDTDNVLRMERVRFADNVPICYEVATIPYKLVSRFSKDEISSSLYQTLEKNGGYKIGSVVENIGASVANENEARLLSVKKGEPLVTRRQVTELNDHYPFEYVRASYVAERFEFTFEK</sequence>
<evidence type="ECO:0000313" key="8">
    <source>
        <dbReference type="Proteomes" id="UP000250668"/>
    </source>
</evidence>
<dbReference type="PANTHER" id="PTHR44846:SF1">
    <property type="entry name" value="MANNOSYL-D-GLYCERATE TRANSPORT_METABOLISM SYSTEM REPRESSOR MNGR-RELATED"/>
    <property type="match status" value="1"/>
</dbReference>
<feature type="domain" description="HTH gntR-type" evidence="4">
    <location>
        <begin position="3"/>
        <end position="71"/>
    </location>
</feature>
<organism evidence="6 10">
    <name type="scientific">Lactobacillus gasseri</name>
    <dbReference type="NCBI Taxonomy" id="1596"/>
    <lineage>
        <taxon>Bacteria</taxon>
        <taxon>Bacillati</taxon>
        <taxon>Bacillota</taxon>
        <taxon>Bacilli</taxon>
        <taxon>Lactobacillales</taxon>
        <taxon>Lactobacillaceae</taxon>
        <taxon>Lactobacillus</taxon>
    </lineage>
</organism>
<reference evidence="7 9" key="2">
    <citation type="submission" date="2019-04" db="EMBL/GenBank/DDBJ databases">
        <title>Lactobacillus gasseri 7171 assembly.</title>
        <authorList>
            <person name="Joris B.R."/>
            <person name="Giguere D."/>
        </authorList>
    </citation>
    <scope>NUCLEOTIDE SEQUENCE [LARGE SCALE GENOMIC DNA]</scope>
    <source>
        <strain evidence="7 9">7171</strain>
    </source>
</reference>
<dbReference type="InterPro" id="IPR036388">
    <property type="entry name" value="WH-like_DNA-bd_sf"/>
</dbReference>
<reference evidence="6 10" key="3">
    <citation type="submission" date="2019-09" db="EMBL/GenBank/DDBJ databases">
        <title>Investigation of probiotic properties of different lactic acid bacteria.</title>
        <authorList>
            <person name="Jaomanjaka F."/>
            <person name="Blanc P."/>
        </authorList>
    </citation>
    <scope>NUCLEOTIDE SEQUENCE [LARGE SCALE GENOMIC DNA]</scope>
    <source>
        <strain evidence="6 10">BIO6369</strain>
    </source>
</reference>
<dbReference type="Proteomes" id="UP000460112">
    <property type="component" value="Unassembled WGS sequence"/>
</dbReference>
<evidence type="ECO:0000313" key="7">
    <source>
        <dbReference type="EMBL" id="TQW15781.1"/>
    </source>
</evidence>
<accession>A0A133P475</accession>
<dbReference type="InterPro" id="IPR011663">
    <property type="entry name" value="UTRA"/>
</dbReference>
<dbReference type="GO" id="GO:0003700">
    <property type="term" value="F:DNA-binding transcription factor activity"/>
    <property type="evidence" value="ECO:0007669"/>
    <property type="project" value="InterPro"/>
</dbReference>
<dbReference type="InterPro" id="IPR028978">
    <property type="entry name" value="Chorismate_lyase_/UTRA_dom_sf"/>
</dbReference>
<dbReference type="GO" id="GO:0045892">
    <property type="term" value="P:negative regulation of DNA-templated transcription"/>
    <property type="evidence" value="ECO:0007669"/>
    <property type="project" value="TreeGrafter"/>
</dbReference>
<evidence type="ECO:0000313" key="10">
    <source>
        <dbReference type="Proteomes" id="UP000460112"/>
    </source>
</evidence>
<dbReference type="eggNOG" id="COG2188">
    <property type="taxonomic scope" value="Bacteria"/>
</dbReference>
<dbReference type="EMBL" id="WBOA01000001">
    <property type="protein sequence ID" value="KAB1950944.1"/>
    <property type="molecule type" value="Genomic_DNA"/>
</dbReference>
<dbReference type="Pfam" id="PF00392">
    <property type="entry name" value="GntR"/>
    <property type="match status" value="1"/>
</dbReference>
<dbReference type="GO" id="GO:0003677">
    <property type="term" value="F:DNA binding"/>
    <property type="evidence" value="ECO:0007669"/>
    <property type="project" value="UniProtKB-KW"/>
</dbReference>
<dbReference type="PRINTS" id="PR00035">
    <property type="entry name" value="HTHGNTR"/>
</dbReference>
<evidence type="ECO:0000256" key="1">
    <source>
        <dbReference type="ARBA" id="ARBA00023015"/>
    </source>
</evidence>
<dbReference type="Proteomes" id="UP000316012">
    <property type="component" value="Unassembled WGS sequence"/>
</dbReference>
<dbReference type="FunFam" id="1.10.10.10:FF:000079">
    <property type="entry name" value="GntR family transcriptional regulator"/>
    <property type="match status" value="1"/>
</dbReference>
<dbReference type="SUPFAM" id="SSF46785">
    <property type="entry name" value="Winged helix' DNA-binding domain"/>
    <property type="match status" value="1"/>
</dbReference>
<dbReference type="Pfam" id="PF07702">
    <property type="entry name" value="UTRA"/>
    <property type="match status" value="1"/>
</dbReference>
<evidence type="ECO:0000313" key="5">
    <source>
        <dbReference type="EMBL" id="GBA97656.1"/>
    </source>
</evidence>
<dbReference type="PROSITE" id="PS50949">
    <property type="entry name" value="HTH_GNTR"/>
    <property type="match status" value="1"/>
</dbReference>
<comment type="caution">
    <text evidence="6">The sequence shown here is derived from an EMBL/GenBank/DDBJ whole genome shotgun (WGS) entry which is preliminary data.</text>
</comment>
<dbReference type="AlphaFoldDB" id="A0A133P475"/>
<dbReference type="InterPro" id="IPR000524">
    <property type="entry name" value="Tscrpt_reg_HTH_GntR"/>
</dbReference>
<proteinExistence type="predicted"/>
<keyword evidence="1" id="KW-0805">Transcription regulation</keyword>
<dbReference type="RefSeq" id="WP_003646835.1">
    <property type="nucleotide sequence ID" value="NZ_BEXJ01000004.1"/>
</dbReference>
<dbReference type="STRING" id="324831.LGAS_1535"/>
<dbReference type="GeneID" id="29638883"/>
<dbReference type="EMBL" id="SRMD01000056">
    <property type="protein sequence ID" value="TQW15781.1"/>
    <property type="molecule type" value="Genomic_DNA"/>
</dbReference>
<keyword evidence="3" id="KW-0804">Transcription</keyword>
<dbReference type="SUPFAM" id="SSF64288">
    <property type="entry name" value="Chorismate lyase-like"/>
    <property type="match status" value="1"/>
</dbReference>
<dbReference type="CDD" id="cd07377">
    <property type="entry name" value="WHTH_GntR"/>
    <property type="match status" value="1"/>
</dbReference>
<protein>
    <submittedName>
        <fullName evidence="6">GntR family transcriptional regulator</fullName>
    </submittedName>
    <submittedName>
        <fullName evidence="7">HTH-type transcriptional repressor YvoA</fullName>
    </submittedName>
</protein>
<dbReference type="SMART" id="SM00866">
    <property type="entry name" value="UTRA"/>
    <property type="match status" value="1"/>
</dbReference>